<evidence type="ECO:0000313" key="6">
    <source>
        <dbReference type="Proteomes" id="UP001138500"/>
    </source>
</evidence>
<proteinExistence type="predicted"/>
<dbReference type="OrthoDB" id="1535081at2759"/>
<dbReference type="PROSITE" id="PS51683">
    <property type="entry name" value="SAM_OMT_II"/>
    <property type="match status" value="1"/>
</dbReference>
<dbReference type="Gene3D" id="3.40.50.150">
    <property type="entry name" value="Vaccinia Virus protein VP39"/>
    <property type="match status" value="1"/>
</dbReference>
<reference evidence="5 6" key="1">
    <citation type="journal article" date="2018" name="IMA Fungus">
        <title>IMA Genome-F 10: Nine draft genome sequences of Claviceps purpurea s.lat., including C. arundinis, C. humidiphila, and C. cf. spartinae, pseudomolecules for the pitch canker pathogen Fusarium circinatum, draft genome of Davidsoniella eucalypti, Grosmannia galeiformis, Quambalaria eucalypti, and Teratosphaeria destructans.</title>
        <authorList>
            <person name="Wingfield B.D."/>
            <person name="Liu M."/>
            <person name="Nguyen H.D."/>
            <person name="Lane F.A."/>
            <person name="Morgan S.W."/>
            <person name="De Vos L."/>
            <person name="Wilken P.M."/>
            <person name="Duong T.A."/>
            <person name="Aylward J."/>
            <person name="Coetzee M.P."/>
            <person name="Dadej K."/>
            <person name="De Beer Z.W."/>
            <person name="Findlay W."/>
            <person name="Havenga M."/>
            <person name="Kolarik M."/>
            <person name="Menzies J.G."/>
            <person name="Naidoo K."/>
            <person name="Pochopski O."/>
            <person name="Shoukouhi P."/>
            <person name="Santana Q.C."/>
            <person name="Seifert K.A."/>
            <person name="Soal N."/>
            <person name="Steenkamp E.T."/>
            <person name="Tatham C.T."/>
            <person name="van der Nest M.A."/>
            <person name="Wingfield M.J."/>
        </authorList>
    </citation>
    <scope>NUCLEOTIDE SEQUENCE [LARGE SCALE GENOMIC DNA]</scope>
    <source>
        <strain evidence="5">CMW44962</strain>
    </source>
</reference>
<dbReference type="EMBL" id="RIBY02001901">
    <property type="protein sequence ID" value="KAH9827229.1"/>
    <property type="molecule type" value="Genomic_DNA"/>
</dbReference>
<accession>A0A9W7W2C6</accession>
<keyword evidence="1 5" id="KW-0489">Methyltransferase</keyword>
<gene>
    <name evidence="5" type="ORF">Tdes44962_MAKER03040</name>
</gene>
<dbReference type="InterPro" id="IPR001077">
    <property type="entry name" value="COMT_C"/>
</dbReference>
<evidence type="ECO:0000259" key="4">
    <source>
        <dbReference type="Pfam" id="PF00891"/>
    </source>
</evidence>
<sequence length="417" mass="47293">MSTASREMAFRLMQEIEEVNYASFTNEDRKLVLDAARALVGRLSSGWDTTWRKTVADPTELATIRAFVLLNPLQAWEAADWVPKTATELAKLCEQRVDVTLIGCLSASRLLFKVKDKYSPGPYCWVKDLANDMLLRGCYIGFVDWTGDLFLNLPHFLRDSGFRDPVDGTAANYQHLHRVDGSQIYLQLERQPSIREGVQDFMDANTKHTLKPWMTIFPLEAFVHDIQRGQVLVVDIGGGKGQDLRLVAQEFPDLPENSLILEDLPGVVNSKAGTSEHHSIRKIAYDYYEPQPVVGARFYYMKNVMHNLSTDKAILVLRNQAAAMTQSSRLLVYERFKSVQNKPGTPEALDFNSIIPQDVFMMGMFSSQERDEQQYRNLLRDAGFQVVEVHGVKGVEGRECAYTSHDRIIEAVLAEHI</sequence>
<dbReference type="InterPro" id="IPR016461">
    <property type="entry name" value="COMT-like"/>
</dbReference>
<dbReference type="PANTHER" id="PTHR43712">
    <property type="entry name" value="PUTATIVE (AFU_ORTHOLOGUE AFUA_4G14580)-RELATED"/>
    <property type="match status" value="1"/>
</dbReference>
<dbReference type="GO" id="GO:0008171">
    <property type="term" value="F:O-methyltransferase activity"/>
    <property type="evidence" value="ECO:0007669"/>
    <property type="project" value="InterPro"/>
</dbReference>
<dbReference type="Proteomes" id="UP001138500">
    <property type="component" value="Unassembled WGS sequence"/>
</dbReference>
<feature type="domain" description="O-methyltransferase C-terminal" evidence="4">
    <location>
        <begin position="231"/>
        <end position="385"/>
    </location>
</feature>
<evidence type="ECO:0000313" key="5">
    <source>
        <dbReference type="EMBL" id="KAH9827229.1"/>
    </source>
</evidence>
<keyword evidence="3" id="KW-0949">S-adenosyl-L-methionine</keyword>
<evidence type="ECO:0000256" key="3">
    <source>
        <dbReference type="ARBA" id="ARBA00022691"/>
    </source>
</evidence>
<keyword evidence="2" id="KW-0808">Transferase</keyword>
<evidence type="ECO:0000256" key="2">
    <source>
        <dbReference type="ARBA" id="ARBA00022679"/>
    </source>
</evidence>
<comment type="caution">
    <text evidence="5">The sequence shown here is derived from an EMBL/GenBank/DDBJ whole genome shotgun (WGS) entry which is preliminary data.</text>
</comment>
<organism evidence="5 6">
    <name type="scientific">Teratosphaeria destructans</name>
    <dbReference type="NCBI Taxonomy" id="418781"/>
    <lineage>
        <taxon>Eukaryota</taxon>
        <taxon>Fungi</taxon>
        <taxon>Dikarya</taxon>
        <taxon>Ascomycota</taxon>
        <taxon>Pezizomycotina</taxon>
        <taxon>Dothideomycetes</taxon>
        <taxon>Dothideomycetidae</taxon>
        <taxon>Mycosphaerellales</taxon>
        <taxon>Teratosphaeriaceae</taxon>
        <taxon>Teratosphaeria</taxon>
    </lineage>
</organism>
<name>A0A9W7W2C6_9PEZI</name>
<evidence type="ECO:0000256" key="1">
    <source>
        <dbReference type="ARBA" id="ARBA00022603"/>
    </source>
</evidence>
<dbReference type="Pfam" id="PF00891">
    <property type="entry name" value="Methyltransf_2"/>
    <property type="match status" value="1"/>
</dbReference>
<protein>
    <submittedName>
        <fullName evidence="5">S-adenosyl-L-methionine-dependent methyltransferase</fullName>
    </submittedName>
</protein>
<keyword evidence="6" id="KW-1185">Reference proteome</keyword>
<reference evidence="5 6" key="2">
    <citation type="journal article" date="2021" name="Curr. Genet.">
        <title>Genetic response to nitrogen starvation in the aggressive Eucalyptus foliar pathogen Teratosphaeria destructans.</title>
        <authorList>
            <person name="Havenga M."/>
            <person name="Wingfield B.D."/>
            <person name="Wingfield M.J."/>
            <person name="Dreyer L.L."/>
            <person name="Roets F."/>
            <person name="Aylward J."/>
        </authorList>
    </citation>
    <scope>NUCLEOTIDE SEQUENCE [LARGE SCALE GENOMIC DNA]</scope>
    <source>
        <strain evidence="5">CMW44962</strain>
    </source>
</reference>
<dbReference type="SUPFAM" id="SSF53335">
    <property type="entry name" value="S-adenosyl-L-methionine-dependent methyltransferases"/>
    <property type="match status" value="1"/>
</dbReference>
<dbReference type="PANTHER" id="PTHR43712:SF8">
    <property type="entry name" value="O-METHYLTRANSFERASE AF390-400"/>
    <property type="match status" value="1"/>
</dbReference>
<dbReference type="InterPro" id="IPR029063">
    <property type="entry name" value="SAM-dependent_MTases_sf"/>
</dbReference>
<dbReference type="GO" id="GO:0032259">
    <property type="term" value="P:methylation"/>
    <property type="evidence" value="ECO:0007669"/>
    <property type="project" value="UniProtKB-KW"/>
</dbReference>
<dbReference type="AlphaFoldDB" id="A0A9W7W2C6"/>